<protein>
    <submittedName>
        <fullName evidence="1">Uncharacterized protein</fullName>
    </submittedName>
</protein>
<sequence length="60" mass="6730">MGAEVGWHLRFVQARVVDVWANPSQASVFRELAATFGQWALSEETVGDALRLRFERKAPA</sequence>
<reference evidence="1 2" key="2">
    <citation type="submission" date="2020-05" db="EMBL/GenBank/DDBJ databases">
        <title>Draft genome sequence of Desulfovibrio sp. strainFSS-1.</title>
        <authorList>
            <person name="Shimoshige H."/>
            <person name="Kobayashi H."/>
            <person name="Maekawa T."/>
        </authorList>
    </citation>
    <scope>NUCLEOTIDE SEQUENCE [LARGE SCALE GENOMIC DNA]</scope>
    <source>
        <strain evidence="1 2">SIID29052-01</strain>
    </source>
</reference>
<evidence type="ECO:0000313" key="2">
    <source>
        <dbReference type="Proteomes" id="UP000494245"/>
    </source>
</evidence>
<comment type="caution">
    <text evidence="1">The sequence shown here is derived from an EMBL/GenBank/DDBJ whole genome shotgun (WGS) entry which is preliminary data.</text>
</comment>
<name>A0A6V8M4X7_9BACT</name>
<gene>
    <name evidence="1" type="ORF">NNJEOMEG_03401</name>
</gene>
<accession>A0A6V8M4X7</accession>
<evidence type="ECO:0000313" key="1">
    <source>
        <dbReference type="EMBL" id="GFK95535.1"/>
    </source>
</evidence>
<dbReference type="Proteomes" id="UP000494245">
    <property type="component" value="Unassembled WGS sequence"/>
</dbReference>
<proteinExistence type="predicted"/>
<reference evidence="1 2" key="1">
    <citation type="submission" date="2020-04" db="EMBL/GenBank/DDBJ databases">
        <authorList>
            <consortium name="Desulfovibrio sp. FSS-1 genome sequencing consortium"/>
            <person name="Shimoshige H."/>
            <person name="Kobayashi H."/>
            <person name="Maekawa T."/>
        </authorList>
    </citation>
    <scope>NUCLEOTIDE SEQUENCE [LARGE SCALE GENOMIC DNA]</scope>
    <source>
        <strain evidence="1 2">SIID29052-01</strain>
    </source>
</reference>
<dbReference type="EMBL" id="BLTE01000018">
    <property type="protein sequence ID" value="GFK95535.1"/>
    <property type="molecule type" value="Genomic_DNA"/>
</dbReference>
<keyword evidence="2" id="KW-1185">Reference proteome</keyword>
<organism evidence="1 2">
    <name type="scientific">Fundidesulfovibrio magnetotacticus</name>
    <dbReference type="NCBI Taxonomy" id="2730080"/>
    <lineage>
        <taxon>Bacteria</taxon>
        <taxon>Pseudomonadati</taxon>
        <taxon>Thermodesulfobacteriota</taxon>
        <taxon>Desulfovibrionia</taxon>
        <taxon>Desulfovibrionales</taxon>
        <taxon>Desulfovibrionaceae</taxon>
        <taxon>Fundidesulfovibrio</taxon>
    </lineage>
</organism>
<dbReference type="AlphaFoldDB" id="A0A6V8M4X7"/>